<dbReference type="SUPFAM" id="SSF50692">
    <property type="entry name" value="ADC-like"/>
    <property type="match status" value="1"/>
</dbReference>
<keyword evidence="3" id="KW-0500">Molybdenum</keyword>
<dbReference type="InterPro" id="IPR006963">
    <property type="entry name" value="Mopterin_OxRdtase_4Fe-4S_dom"/>
</dbReference>
<sequence>MPMKTVRVACAHDCPDLCSLIAEVDGDRITKISGDPDQPFTAGFACAKVNRDTELVHSPERLKTPLKRVGPKGSGRFASISWDEALDEITARWKAIIAESGPLALLGYAYSAHQGQMNRHIVNGLFYAMGTSRLQAGTVCDSCCETAWDLTLGPVGGADPESVVDSDLVIAWGCDLMAVNVHFWAKLDAPRKRGVKVVVIDPRRSRTAASADWHLPIRIGTDAALALGIVHILVRDGLCDRAYLAANTLGFDRWEREIVPRFTPDRVSEITGLSVADIETLAAMYGAAKRSFIRIGEGMTRLARGGQALRAVATLPAVTGAYGRPGGGALLLTAGSMDFNFSSVRKPPSGPAATRLVNQSLLGRELLEMKDPPLRALFIAANNPAVTCPEAGLVRQGLAREDLFTVVHDPFMTDTAAYADIVLPATTYLETEDFYRGYGSYYMQYSPAAVAPQGAAWSNFRLAQELARRMGVTDPIFSKSEKEILPEFFKGSTGAVAAVDPASLYDGVPVKVAPPPGQTFATPSGKLEIFSQTLADQGVPPMPDWQPDAQEEADAAKWPLRLLTAPSYFQPHTAFSGVAFLRKREGEPFCVLHPQDAAKRGLENGAKVRLFNERAAIGLVLKVADDVQPGVILVPGQRPGTEAVDGTVNMLCSDRLTDIGEGASYQSTFLDVEAWEVRA</sequence>
<keyword evidence="7" id="KW-0411">Iron-sulfur</keyword>
<dbReference type="Pfam" id="PF01568">
    <property type="entry name" value="Molydop_binding"/>
    <property type="match status" value="1"/>
</dbReference>
<comment type="similarity">
    <text evidence="2">Belongs to the prokaryotic molybdopterin-containing oxidoreductase family.</text>
</comment>
<dbReference type="CDD" id="cd02766">
    <property type="entry name" value="MopB_3"/>
    <property type="match status" value="1"/>
</dbReference>
<dbReference type="PROSITE" id="PS51669">
    <property type="entry name" value="4FE4S_MOW_BIS_MGD"/>
    <property type="match status" value="1"/>
</dbReference>
<dbReference type="InterPro" id="IPR006657">
    <property type="entry name" value="MoPterin_dinucl-bd_dom"/>
</dbReference>
<dbReference type="GO" id="GO:0051536">
    <property type="term" value="F:iron-sulfur cluster binding"/>
    <property type="evidence" value="ECO:0007669"/>
    <property type="project" value="UniProtKB-KW"/>
</dbReference>
<evidence type="ECO:0000256" key="7">
    <source>
        <dbReference type="ARBA" id="ARBA00023014"/>
    </source>
</evidence>
<dbReference type="AlphaFoldDB" id="A0A2S0NBK4"/>
<reference evidence="9 10" key="1">
    <citation type="submission" date="2018-03" db="EMBL/GenBank/DDBJ databases">
        <title>Genome sequencing of Phreatobacter sp.</title>
        <authorList>
            <person name="Kim S.-J."/>
            <person name="Heo J."/>
            <person name="Kwon S.-W."/>
        </authorList>
    </citation>
    <scope>NUCLEOTIDE SEQUENCE [LARGE SCALE GENOMIC DNA]</scope>
    <source>
        <strain evidence="9 10">S-12</strain>
    </source>
</reference>
<dbReference type="InterPro" id="IPR006655">
    <property type="entry name" value="Mopterin_OxRdtase_prok_CS"/>
</dbReference>
<accession>A0A2S0NBK4</accession>
<dbReference type="GO" id="GO:0016491">
    <property type="term" value="F:oxidoreductase activity"/>
    <property type="evidence" value="ECO:0007669"/>
    <property type="project" value="UniProtKB-KW"/>
</dbReference>
<dbReference type="PANTHER" id="PTHR43742">
    <property type="entry name" value="TRIMETHYLAMINE-N-OXIDE REDUCTASE"/>
    <property type="match status" value="1"/>
</dbReference>
<evidence type="ECO:0000259" key="8">
    <source>
        <dbReference type="PROSITE" id="PS51669"/>
    </source>
</evidence>
<dbReference type="Pfam" id="PF00384">
    <property type="entry name" value="Molybdopterin"/>
    <property type="match status" value="1"/>
</dbReference>
<dbReference type="Gene3D" id="2.40.40.20">
    <property type="match status" value="1"/>
</dbReference>
<protein>
    <submittedName>
        <fullName evidence="9">Formate dehydrogenase</fullName>
    </submittedName>
</protein>
<keyword evidence="4" id="KW-0479">Metal-binding</keyword>
<evidence type="ECO:0000313" key="9">
    <source>
        <dbReference type="EMBL" id="AVO45321.1"/>
    </source>
</evidence>
<organism evidence="9 10">
    <name type="scientific">Phreatobacter cathodiphilus</name>
    <dbReference type="NCBI Taxonomy" id="1868589"/>
    <lineage>
        <taxon>Bacteria</taxon>
        <taxon>Pseudomonadati</taxon>
        <taxon>Pseudomonadota</taxon>
        <taxon>Alphaproteobacteria</taxon>
        <taxon>Hyphomicrobiales</taxon>
        <taxon>Phreatobacteraceae</taxon>
        <taxon>Phreatobacter</taxon>
    </lineage>
</organism>
<evidence type="ECO:0000256" key="4">
    <source>
        <dbReference type="ARBA" id="ARBA00022723"/>
    </source>
</evidence>
<dbReference type="SMART" id="SM00926">
    <property type="entry name" value="Molybdop_Fe4S4"/>
    <property type="match status" value="1"/>
</dbReference>
<evidence type="ECO:0000256" key="2">
    <source>
        <dbReference type="ARBA" id="ARBA00010312"/>
    </source>
</evidence>
<dbReference type="OrthoDB" id="9759518at2"/>
<evidence type="ECO:0000313" key="10">
    <source>
        <dbReference type="Proteomes" id="UP000237889"/>
    </source>
</evidence>
<dbReference type="Gene3D" id="3.40.50.740">
    <property type="match status" value="1"/>
</dbReference>
<proteinExistence type="inferred from homology"/>
<dbReference type="GO" id="GO:0046872">
    <property type="term" value="F:metal ion binding"/>
    <property type="evidence" value="ECO:0007669"/>
    <property type="project" value="UniProtKB-KW"/>
</dbReference>
<dbReference type="InterPro" id="IPR009010">
    <property type="entry name" value="Asp_de-COase-like_dom_sf"/>
</dbReference>
<keyword evidence="10" id="KW-1185">Reference proteome</keyword>
<dbReference type="PANTHER" id="PTHR43742:SF6">
    <property type="entry name" value="OXIDOREDUCTASE YYAE-RELATED"/>
    <property type="match status" value="1"/>
</dbReference>
<dbReference type="Proteomes" id="UP000237889">
    <property type="component" value="Chromosome"/>
</dbReference>
<keyword evidence="5" id="KW-0560">Oxidoreductase</keyword>
<dbReference type="Gene3D" id="3.30.2070.10">
    <property type="entry name" value="Formate dehydrogenase/DMSO reductase"/>
    <property type="match status" value="1"/>
</dbReference>
<dbReference type="KEGG" id="phr:C6569_09765"/>
<dbReference type="EMBL" id="CP027668">
    <property type="protein sequence ID" value="AVO45321.1"/>
    <property type="molecule type" value="Genomic_DNA"/>
</dbReference>
<dbReference type="SUPFAM" id="SSF53706">
    <property type="entry name" value="Formate dehydrogenase/DMSO reductase, domains 1-3"/>
    <property type="match status" value="1"/>
</dbReference>
<dbReference type="InterPro" id="IPR050612">
    <property type="entry name" value="Prok_Mopterin_Oxidored"/>
</dbReference>
<dbReference type="InterPro" id="IPR006656">
    <property type="entry name" value="Mopterin_OxRdtase"/>
</dbReference>
<gene>
    <name evidence="9" type="ORF">C6569_09765</name>
</gene>
<evidence type="ECO:0000256" key="5">
    <source>
        <dbReference type="ARBA" id="ARBA00023002"/>
    </source>
</evidence>
<keyword evidence="6" id="KW-0408">Iron</keyword>
<comment type="cofactor">
    <cofactor evidence="1">
        <name>Mo-bis(molybdopterin guanine dinucleotide)</name>
        <dbReference type="ChEBI" id="CHEBI:60539"/>
    </cofactor>
</comment>
<evidence type="ECO:0000256" key="3">
    <source>
        <dbReference type="ARBA" id="ARBA00022505"/>
    </source>
</evidence>
<dbReference type="Gene3D" id="2.20.25.90">
    <property type="entry name" value="ADC-like domains"/>
    <property type="match status" value="1"/>
</dbReference>
<dbReference type="PROSITE" id="PS00490">
    <property type="entry name" value="MOLYBDOPTERIN_PROK_2"/>
    <property type="match status" value="1"/>
</dbReference>
<dbReference type="Gene3D" id="3.40.228.10">
    <property type="entry name" value="Dimethylsulfoxide Reductase, domain 2"/>
    <property type="match status" value="1"/>
</dbReference>
<evidence type="ECO:0000256" key="6">
    <source>
        <dbReference type="ARBA" id="ARBA00023004"/>
    </source>
</evidence>
<evidence type="ECO:0000256" key="1">
    <source>
        <dbReference type="ARBA" id="ARBA00001942"/>
    </source>
</evidence>
<feature type="domain" description="4Fe-4S Mo/W bis-MGD-type" evidence="8">
    <location>
        <begin position="3"/>
        <end position="60"/>
    </location>
</feature>
<name>A0A2S0NBK4_9HYPH</name>
<dbReference type="GO" id="GO:0043546">
    <property type="term" value="F:molybdopterin cofactor binding"/>
    <property type="evidence" value="ECO:0007669"/>
    <property type="project" value="InterPro"/>
</dbReference>
<dbReference type="Pfam" id="PF04879">
    <property type="entry name" value="Molybdop_Fe4S4"/>
    <property type="match status" value="1"/>
</dbReference>